<name>A0AAX6FFZ8_IRIPA</name>
<sequence length="82" mass="9526">MSRSAKALDNREIGLLALQQKTINLVYMQVQYASRRIVRSDSPSLILRSQKSKKMPRDGHLLQELVLYIKGCNVWERDHCNL</sequence>
<reference evidence="1" key="2">
    <citation type="submission" date="2023-04" db="EMBL/GenBank/DDBJ databases">
        <authorList>
            <person name="Bruccoleri R.E."/>
            <person name="Oakeley E.J."/>
            <person name="Faust A.-M."/>
            <person name="Dessus-Babus S."/>
            <person name="Altorfer M."/>
            <person name="Burckhardt D."/>
            <person name="Oertli M."/>
            <person name="Naumann U."/>
            <person name="Petersen F."/>
            <person name="Wong J."/>
        </authorList>
    </citation>
    <scope>NUCLEOTIDE SEQUENCE</scope>
    <source>
        <strain evidence="1">GSM-AAB239-AS_SAM_17_03QT</strain>
        <tissue evidence="1">Leaf</tissue>
    </source>
</reference>
<proteinExistence type="predicted"/>
<reference evidence="1" key="1">
    <citation type="journal article" date="2023" name="GigaByte">
        <title>Genome assembly of the bearded iris, Iris pallida Lam.</title>
        <authorList>
            <person name="Bruccoleri R.E."/>
            <person name="Oakeley E.J."/>
            <person name="Faust A.M.E."/>
            <person name="Altorfer M."/>
            <person name="Dessus-Babus S."/>
            <person name="Burckhardt D."/>
            <person name="Oertli M."/>
            <person name="Naumann U."/>
            <person name="Petersen F."/>
            <person name="Wong J."/>
        </authorList>
    </citation>
    <scope>NUCLEOTIDE SEQUENCE</scope>
    <source>
        <strain evidence="1">GSM-AAB239-AS_SAM_17_03QT</strain>
    </source>
</reference>
<gene>
    <name evidence="1" type="ORF">M6B38_135275</name>
</gene>
<accession>A0AAX6FFZ8</accession>
<protein>
    <submittedName>
        <fullName evidence="1">Uncharacterized protein</fullName>
    </submittedName>
</protein>
<evidence type="ECO:0000313" key="1">
    <source>
        <dbReference type="EMBL" id="KAJ6815259.1"/>
    </source>
</evidence>
<keyword evidence="2" id="KW-1185">Reference proteome</keyword>
<dbReference type="EMBL" id="JANAVB010029215">
    <property type="protein sequence ID" value="KAJ6815259.1"/>
    <property type="molecule type" value="Genomic_DNA"/>
</dbReference>
<dbReference type="Proteomes" id="UP001140949">
    <property type="component" value="Unassembled WGS sequence"/>
</dbReference>
<comment type="caution">
    <text evidence="1">The sequence shown here is derived from an EMBL/GenBank/DDBJ whole genome shotgun (WGS) entry which is preliminary data.</text>
</comment>
<evidence type="ECO:0000313" key="2">
    <source>
        <dbReference type="Proteomes" id="UP001140949"/>
    </source>
</evidence>
<dbReference type="AlphaFoldDB" id="A0AAX6FFZ8"/>
<organism evidence="1 2">
    <name type="scientific">Iris pallida</name>
    <name type="common">Sweet iris</name>
    <dbReference type="NCBI Taxonomy" id="29817"/>
    <lineage>
        <taxon>Eukaryota</taxon>
        <taxon>Viridiplantae</taxon>
        <taxon>Streptophyta</taxon>
        <taxon>Embryophyta</taxon>
        <taxon>Tracheophyta</taxon>
        <taxon>Spermatophyta</taxon>
        <taxon>Magnoliopsida</taxon>
        <taxon>Liliopsida</taxon>
        <taxon>Asparagales</taxon>
        <taxon>Iridaceae</taxon>
        <taxon>Iridoideae</taxon>
        <taxon>Irideae</taxon>
        <taxon>Iris</taxon>
    </lineage>
</organism>